<name>A0A6I4J179_9SPHN</name>
<dbReference type="CDD" id="cd07064">
    <property type="entry name" value="AlkD_like_1"/>
    <property type="match status" value="1"/>
</dbReference>
<keyword evidence="2" id="KW-1185">Reference proteome</keyword>
<dbReference type="Pfam" id="PF08713">
    <property type="entry name" value="DNA_alkylation"/>
    <property type="match status" value="1"/>
</dbReference>
<protein>
    <submittedName>
        <fullName evidence="1">DNA alkylation repair protein</fullName>
    </submittedName>
</protein>
<gene>
    <name evidence="1" type="ORF">GON01_10545</name>
</gene>
<dbReference type="InterPro" id="IPR014825">
    <property type="entry name" value="DNA_alkylation"/>
</dbReference>
<dbReference type="RefSeq" id="WP_157027322.1">
    <property type="nucleotide sequence ID" value="NZ_WQMS01000013.1"/>
</dbReference>
<dbReference type="PANTHER" id="PTHR34070">
    <property type="entry name" value="ARMADILLO-TYPE FOLD"/>
    <property type="match status" value="1"/>
</dbReference>
<dbReference type="EMBL" id="WQMS01000013">
    <property type="protein sequence ID" value="MVO78369.1"/>
    <property type="molecule type" value="Genomic_DNA"/>
</dbReference>
<dbReference type="Gene3D" id="1.25.10.90">
    <property type="match status" value="1"/>
</dbReference>
<organism evidence="1 2">
    <name type="scientific">Sphingomonas horti</name>
    <dbReference type="NCBI Taxonomy" id="2682842"/>
    <lineage>
        <taxon>Bacteria</taxon>
        <taxon>Pseudomonadati</taxon>
        <taxon>Pseudomonadota</taxon>
        <taxon>Alphaproteobacteria</taxon>
        <taxon>Sphingomonadales</taxon>
        <taxon>Sphingomonadaceae</taxon>
        <taxon>Sphingomonas</taxon>
    </lineage>
</organism>
<proteinExistence type="predicted"/>
<reference evidence="1 2" key="1">
    <citation type="submission" date="2019-12" db="EMBL/GenBank/DDBJ databases">
        <authorList>
            <person name="Huq M.A."/>
        </authorList>
    </citation>
    <scope>NUCLEOTIDE SEQUENCE [LARGE SCALE GENOMIC DNA]</scope>
    <source>
        <strain evidence="1 2">MAH-20</strain>
    </source>
</reference>
<dbReference type="InterPro" id="IPR016024">
    <property type="entry name" value="ARM-type_fold"/>
</dbReference>
<evidence type="ECO:0000313" key="2">
    <source>
        <dbReference type="Proteomes" id="UP000441389"/>
    </source>
</evidence>
<comment type="caution">
    <text evidence="1">The sequence shown here is derived from an EMBL/GenBank/DDBJ whole genome shotgun (WGS) entry which is preliminary data.</text>
</comment>
<evidence type="ECO:0000313" key="1">
    <source>
        <dbReference type="EMBL" id="MVO78369.1"/>
    </source>
</evidence>
<dbReference type="Proteomes" id="UP000441389">
    <property type="component" value="Unassembled WGS sequence"/>
</dbReference>
<dbReference type="SUPFAM" id="SSF48371">
    <property type="entry name" value="ARM repeat"/>
    <property type="match status" value="1"/>
</dbReference>
<dbReference type="PANTHER" id="PTHR34070:SF1">
    <property type="entry name" value="DNA ALKYLATION REPAIR PROTEIN"/>
    <property type="match status" value="1"/>
</dbReference>
<accession>A0A6I4J179</accession>
<sequence>MSGIADQLLNELKAAADPSRAPAMQAYMKSPMPYLGVSAVPLRAVCRRVFGGLRYRSAEDWRADVMAMWHGARFREQRYAAIELTGIAAARPFQRIGSLALYEDMVLTGAWWDYVDPIATQRLWAILRNDPAPMKQAMLDWARSPDLWKRRSAILCQLHAKAATDLELLHACIGPSLDSREFFLRKAIGWALRQYARTDPREVRRYVAAHGDRLSTLSRREALKRIGAADAA</sequence>
<dbReference type="AlphaFoldDB" id="A0A6I4J179"/>